<feature type="transmembrane region" description="Helical" evidence="1">
    <location>
        <begin position="198"/>
        <end position="216"/>
    </location>
</feature>
<feature type="transmembrane region" description="Helical" evidence="1">
    <location>
        <begin position="79"/>
        <end position="99"/>
    </location>
</feature>
<feature type="transmembrane region" description="Helical" evidence="1">
    <location>
        <begin position="174"/>
        <end position="191"/>
    </location>
</feature>
<dbReference type="EMBL" id="DVFN01000072">
    <property type="protein sequence ID" value="HIQ69668.1"/>
    <property type="molecule type" value="Genomic_DNA"/>
</dbReference>
<sequence length="245" mass="26443">MEQKQKRGLMLGLTALLALGAFFLRQAQLRTAYDESGMIRPGAGLGIFTWYTIGAVLLLAALAFFLAKRQDYGAIASRSPLTAIVICLAAFGTVIGSIMQYLSPEKSVDTILALLSLFSGVCWLMMALGGLQGKRLHPLLYFLPVIAYGARLALDFRSLSSDPVILDYCYDLLALIFTMCALLELGAFAFDRGRRRRTVFFALGGVFFCAAALADASLTEAASTGGALLYLFAEAAVLLKPVKKQ</sequence>
<evidence type="ECO:0000313" key="3">
    <source>
        <dbReference type="Proteomes" id="UP000886874"/>
    </source>
</evidence>
<reference evidence="2" key="1">
    <citation type="submission" date="2020-10" db="EMBL/GenBank/DDBJ databases">
        <authorList>
            <person name="Gilroy R."/>
        </authorList>
    </citation>
    <scope>NUCLEOTIDE SEQUENCE</scope>
    <source>
        <strain evidence="2">ChiSjej2B20-13462</strain>
    </source>
</reference>
<evidence type="ECO:0000256" key="1">
    <source>
        <dbReference type="SAM" id="Phobius"/>
    </source>
</evidence>
<accession>A0A9D0Z619</accession>
<gene>
    <name evidence="2" type="ORF">IAA67_04995</name>
</gene>
<name>A0A9D0Z619_9FIRM</name>
<proteinExistence type="predicted"/>
<feature type="transmembrane region" description="Helical" evidence="1">
    <location>
        <begin position="138"/>
        <end position="154"/>
    </location>
</feature>
<dbReference type="AlphaFoldDB" id="A0A9D0Z619"/>
<feature type="transmembrane region" description="Helical" evidence="1">
    <location>
        <begin position="48"/>
        <end position="67"/>
    </location>
</feature>
<protein>
    <submittedName>
        <fullName evidence="2">Uncharacterized protein</fullName>
    </submittedName>
</protein>
<keyword evidence="1" id="KW-0812">Transmembrane</keyword>
<reference evidence="2" key="2">
    <citation type="journal article" date="2021" name="PeerJ">
        <title>Extensive microbial diversity within the chicken gut microbiome revealed by metagenomics and culture.</title>
        <authorList>
            <person name="Gilroy R."/>
            <person name="Ravi A."/>
            <person name="Getino M."/>
            <person name="Pursley I."/>
            <person name="Horton D.L."/>
            <person name="Alikhan N.F."/>
            <person name="Baker D."/>
            <person name="Gharbi K."/>
            <person name="Hall N."/>
            <person name="Watson M."/>
            <person name="Adriaenssens E.M."/>
            <person name="Foster-Nyarko E."/>
            <person name="Jarju S."/>
            <person name="Secka A."/>
            <person name="Antonio M."/>
            <person name="Oren A."/>
            <person name="Chaudhuri R.R."/>
            <person name="La Ragione R."/>
            <person name="Hildebrand F."/>
            <person name="Pallen M.J."/>
        </authorList>
    </citation>
    <scope>NUCLEOTIDE SEQUENCE</scope>
    <source>
        <strain evidence="2">ChiSjej2B20-13462</strain>
    </source>
</reference>
<feature type="transmembrane region" description="Helical" evidence="1">
    <location>
        <begin position="222"/>
        <end position="239"/>
    </location>
</feature>
<feature type="transmembrane region" description="Helical" evidence="1">
    <location>
        <begin position="111"/>
        <end position="131"/>
    </location>
</feature>
<comment type="caution">
    <text evidence="2">The sequence shown here is derived from an EMBL/GenBank/DDBJ whole genome shotgun (WGS) entry which is preliminary data.</text>
</comment>
<keyword evidence="1" id="KW-0472">Membrane</keyword>
<dbReference type="Proteomes" id="UP000886874">
    <property type="component" value="Unassembled WGS sequence"/>
</dbReference>
<keyword evidence="1" id="KW-1133">Transmembrane helix</keyword>
<evidence type="ECO:0000313" key="2">
    <source>
        <dbReference type="EMBL" id="HIQ69668.1"/>
    </source>
</evidence>
<organism evidence="2 3">
    <name type="scientific">Candidatus Avoscillospira stercorigallinarum</name>
    <dbReference type="NCBI Taxonomy" id="2840708"/>
    <lineage>
        <taxon>Bacteria</taxon>
        <taxon>Bacillati</taxon>
        <taxon>Bacillota</taxon>
        <taxon>Clostridia</taxon>
        <taxon>Eubacteriales</taxon>
        <taxon>Oscillospiraceae</taxon>
        <taxon>Oscillospiraceae incertae sedis</taxon>
        <taxon>Candidatus Avoscillospira</taxon>
    </lineage>
</organism>